<feature type="domain" description="ABC transmembrane type-1" evidence="8">
    <location>
        <begin position="96"/>
        <end position="298"/>
    </location>
</feature>
<organism evidence="9 10">
    <name type="scientific">Brevibacterium sediminis</name>
    <dbReference type="NCBI Taxonomy" id="1857024"/>
    <lineage>
        <taxon>Bacteria</taxon>
        <taxon>Bacillati</taxon>
        <taxon>Actinomycetota</taxon>
        <taxon>Actinomycetes</taxon>
        <taxon>Micrococcales</taxon>
        <taxon>Brevibacteriaceae</taxon>
        <taxon>Brevibacterium</taxon>
    </lineage>
</organism>
<keyword evidence="3" id="KW-1003">Cell membrane</keyword>
<dbReference type="InterPro" id="IPR045621">
    <property type="entry name" value="BPD_transp_1_N"/>
</dbReference>
<dbReference type="CDD" id="cd06261">
    <property type="entry name" value="TM_PBP2"/>
    <property type="match status" value="1"/>
</dbReference>
<reference evidence="9 10" key="1">
    <citation type="submission" date="2019-06" db="EMBL/GenBank/DDBJ databases">
        <authorList>
            <person name="Mardanova A.M."/>
            <person name="Pudova D.S."/>
            <person name="Shagimardanova E.I."/>
            <person name="Gogoleva N.E."/>
            <person name="Lutfullin M.T."/>
            <person name="Hadieva G.F."/>
            <person name="Sharipova M.R."/>
        </authorList>
    </citation>
    <scope>NUCLEOTIDE SEQUENCE [LARGE SCALE GENOMIC DNA]</scope>
    <source>
        <strain evidence="9 10">MG-1</strain>
    </source>
</reference>
<evidence type="ECO:0000256" key="4">
    <source>
        <dbReference type="ARBA" id="ARBA00022692"/>
    </source>
</evidence>
<proteinExistence type="inferred from homology"/>
<feature type="transmembrane region" description="Helical" evidence="7">
    <location>
        <begin position="7"/>
        <end position="29"/>
    </location>
</feature>
<evidence type="ECO:0000256" key="6">
    <source>
        <dbReference type="ARBA" id="ARBA00023136"/>
    </source>
</evidence>
<comment type="subcellular location">
    <subcellularLocation>
        <location evidence="1 7">Cell membrane</location>
        <topology evidence="1 7">Multi-pass membrane protein</topology>
    </subcellularLocation>
</comment>
<dbReference type="GO" id="GO:0055085">
    <property type="term" value="P:transmembrane transport"/>
    <property type="evidence" value="ECO:0007669"/>
    <property type="project" value="InterPro"/>
</dbReference>
<dbReference type="GO" id="GO:0005886">
    <property type="term" value="C:plasma membrane"/>
    <property type="evidence" value="ECO:0007669"/>
    <property type="project" value="UniProtKB-SubCell"/>
</dbReference>
<keyword evidence="6 7" id="KW-0472">Membrane</keyword>
<name>A0A5C4X6W5_9MICO</name>
<comment type="similarity">
    <text evidence="7">Belongs to the binding-protein-dependent transport system permease family.</text>
</comment>
<protein>
    <submittedName>
        <fullName evidence="9">ABC transporter permease</fullName>
    </submittedName>
</protein>
<comment type="caution">
    <text evidence="9">The sequence shown here is derived from an EMBL/GenBank/DDBJ whole genome shotgun (WGS) entry which is preliminary data.</text>
</comment>
<dbReference type="Proteomes" id="UP000314223">
    <property type="component" value="Unassembled WGS sequence"/>
</dbReference>
<dbReference type="AlphaFoldDB" id="A0A5C4X6W5"/>
<feature type="transmembrane region" description="Helical" evidence="7">
    <location>
        <begin position="237"/>
        <end position="259"/>
    </location>
</feature>
<feature type="transmembrane region" description="Helical" evidence="7">
    <location>
        <begin position="279"/>
        <end position="301"/>
    </location>
</feature>
<dbReference type="InterPro" id="IPR035906">
    <property type="entry name" value="MetI-like_sf"/>
</dbReference>
<dbReference type="PANTHER" id="PTHR43163">
    <property type="entry name" value="DIPEPTIDE TRANSPORT SYSTEM PERMEASE PROTEIN DPPB-RELATED"/>
    <property type="match status" value="1"/>
</dbReference>
<evidence type="ECO:0000313" key="9">
    <source>
        <dbReference type="EMBL" id="TNM57018.1"/>
    </source>
</evidence>
<feature type="transmembrane region" description="Helical" evidence="7">
    <location>
        <begin position="179"/>
        <end position="198"/>
    </location>
</feature>
<dbReference type="SUPFAM" id="SSF161098">
    <property type="entry name" value="MetI-like"/>
    <property type="match status" value="1"/>
</dbReference>
<keyword evidence="4 7" id="KW-0812">Transmembrane</keyword>
<feature type="transmembrane region" description="Helical" evidence="7">
    <location>
        <begin position="132"/>
        <end position="159"/>
    </location>
</feature>
<dbReference type="EMBL" id="VDMQ01000002">
    <property type="protein sequence ID" value="TNM57018.1"/>
    <property type="molecule type" value="Genomic_DNA"/>
</dbReference>
<feature type="transmembrane region" description="Helical" evidence="7">
    <location>
        <begin position="100"/>
        <end position="120"/>
    </location>
</feature>
<dbReference type="PROSITE" id="PS50928">
    <property type="entry name" value="ABC_TM1"/>
    <property type="match status" value="1"/>
</dbReference>
<gene>
    <name evidence="9" type="ORF">FHQ09_05485</name>
</gene>
<evidence type="ECO:0000256" key="1">
    <source>
        <dbReference type="ARBA" id="ARBA00004651"/>
    </source>
</evidence>
<keyword evidence="2 7" id="KW-0813">Transport</keyword>
<evidence type="ECO:0000256" key="3">
    <source>
        <dbReference type="ARBA" id="ARBA00022475"/>
    </source>
</evidence>
<accession>A0A5C4X6W5</accession>
<dbReference type="InterPro" id="IPR000515">
    <property type="entry name" value="MetI-like"/>
</dbReference>
<dbReference type="Gene3D" id="1.10.3720.10">
    <property type="entry name" value="MetI-like"/>
    <property type="match status" value="1"/>
</dbReference>
<dbReference type="PANTHER" id="PTHR43163:SF3">
    <property type="entry name" value="PEPTIDE ABC TRANSPORTER PERMEASE PROTEIN"/>
    <property type="match status" value="1"/>
</dbReference>
<evidence type="ECO:0000256" key="5">
    <source>
        <dbReference type="ARBA" id="ARBA00022989"/>
    </source>
</evidence>
<evidence type="ECO:0000259" key="8">
    <source>
        <dbReference type="PROSITE" id="PS50928"/>
    </source>
</evidence>
<evidence type="ECO:0000313" key="10">
    <source>
        <dbReference type="Proteomes" id="UP000314223"/>
    </source>
</evidence>
<dbReference type="Pfam" id="PF19300">
    <property type="entry name" value="BPD_transp_1_N"/>
    <property type="match status" value="1"/>
</dbReference>
<evidence type="ECO:0000256" key="7">
    <source>
        <dbReference type="RuleBase" id="RU363032"/>
    </source>
</evidence>
<dbReference type="RefSeq" id="WP_139467808.1">
    <property type="nucleotide sequence ID" value="NZ_VDMQ01000002.1"/>
</dbReference>
<dbReference type="Pfam" id="PF00528">
    <property type="entry name" value="BPD_transp_1"/>
    <property type="match status" value="1"/>
</dbReference>
<evidence type="ECO:0000256" key="2">
    <source>
        <dbReference type="ARBA" id="ARBA00022448"/>
    </source>
</evidence>
<keyword evidence="5 7" id="KW-1133">Transmembrane helix</keyword>
<sequence>MKGAARTLLSAIITILIASFIIFGAMHAAPGDPVTVLIGNPENITPERIAEVEAQYHLDQPFFVQYWYWLSGVFTGDLGTSYLYHQPVAMLIASRVPTSLTLVAISTVLLAIIGIGLGVASAMKRGRAIDSVVVGGTTLLASVPSFVAGIGFVAVFSVWLGWFPVAGAGTGFLSTLHHLFLPALAMAIGAVAIVSRVTRQSMIEQFGLDHVEAARAYGLGEASVVTGHVLRNSWGPILTMVSLIVASMIAGTVAVETVFGLSGIGSLLVDSINSHDFPVVQATLLIMVIAYMVVTTLVDLLHPLIDPRVTTGRTVA</sequence>